<dbReference type="EMBL" id="JAAGOA010000017">
    <property type="protein sequence ID" value="NEE02761.1"/>
    <property type="molecule type" value="Genomic_DNA"/>
</dbReference>
<dbReference type="SUPFAM" id="SSF51604">
    <property type="entry name" value="Enolase C-terminal domain-like"/>
    <property type="match status" value="1"/>
</dbReference>
<dbReference type="InterPro" id="IPR013342">
    <property type="entry name" value="Mandelate_racemase_C"/>
</dbReference>
<sequence>MAVRPPGRPRRAARRRRAGDRVLQSGLVRGAQTETRQEAVVKLTGFELIRVAMPLVAPFRTSFGVEHERDVLMVRAVTPDAHGWGECVAMSEPLYSSEYVDGAADVIRRFLAPRLLAAGELHPHQVCDLLEPMKGHRMAKAALETAVLDAWLRERGESFGAHLGAVRDRVPAGVSVGIMDTIPRLLDAVDGYLAQGYLRIKLKIEPGWDVEPVRAVRERFGDELLLQVDANAAYTLADAATLARLDAFDLLLIEQPLAEDDLRQHAELARLVRTPICLDESIVSAKVAADAIALRATRVINIKPGRVGGYLEARRIHDLCQAHGIPVWCGGMLETGIGRAANVALAALPGFSLPGDTSASDRYYAQDITEPFVLGPDGHVEVPSGPGIGIEPVADVLRARTTSSQWLGAGDLGS</sequence>
<dbReference type="SFLD" id="SFLDS00001">
    <property type="entry name" value="Enolase"/>
    <property type="match status" value="1"/>
</dbReference>
<dbReference type="GO" id="GO:0046872">
    <property type="term" value="F:metal ion binding"/>
    <property type="evidence" value="ECO:0007669"/>
    <property type="project" value="UniProtKB-KW"/>
</dbReference>
<dbReference type="SFLD" id="SFLDF00009">
    <property type="entry name" value="o-succinylbenzoate_synthase"/>
    <property type="match status" value="1"/>
</dbReference>
<dbReference type="PANTHER" id="PTHR48073">
    <property type="entry name" value="O-SUCCINYLBENZOATE SYNTHASE-RELATED"/>
    <property type="match status" value="1"/>
</dbReference>
<accession>A0A6L9SE31</accession>
<keyword evidence="4 8" id="KW-0456">Lyase</keyword>
<keyword evidence="9" id="KW-1185">Reference proteome</keyword>
<feature type="domain" description="Mandelate racemase/muconate lactonizing enzyme C-terminal" evidence="7">
    <location>
        <begin position="182"/>
        <end position="275"/>
    </location>
</feature>
<dbReference type="UniPathway" id="UPA01057">
    <property type="reaction ID" value="UER00165"/>
</dbReference>
<evidence type="ECO:0000313" key="9">
    <source>
        <dbReference type="Proteomes" id="UP000475214"/>
    </source>
</evidence>
<dbReference type="Gene3D" id="3.30.390.10">
    <property type="entry name" value="Enolase-like, N-terminal domain"/>
    <property type="match status" value="1"/>
</dbReference>
<protein>
    <recommendedName>
        <fullName evidence="5 6">o-succinylbenzoate synthase</fullName>
        <ecNumber evidence="5 6">4.2.1.113</ecNumber>
    </recommendedName>
</protein>
<evidence type="ECO:0000256" key="6">
    <source>
        <dbReference type="NCBIfam" id="TIGR01928"/>
    </source>
</evidence>
<dbReference type="InterPro" id="IPR010197">
    <property type="entry name" value="OSBS/NAAAR"/>
</dbReference>
<keyword evidence="3" id="KW-0460">Magnesium</keyword>
<dbReference type="GO" id="GO:0043748">
    <property type="term" value="F:O-succinylbenzoate synthase activity"/>
    <property type="evidence" value="ECO:0007669"/>
    <property type="project" value="UniProtKB-EC"/>
</dbReference>
<organism evidence="8 9">
    <name type="scientific">Phytoactinopolyspora halotolerans</name>
    <dbReference type="NCBI Taxonomy" id="1981512"/>
    <lineage>
        <taxon>Bacteria</taxon>
        <taxon>Bacillati</taxon>
        <taxon>Actinomycetota</taxon>
        <taxon>Actinomycetes</taxon>
        <taxon>Jiangellales</taxon>
        <taxon>Jiangellaceae</taxon>
        <taxon>Phytoactinopolyspora</taxon>
    </lineage>
</organism>
<evidence type="ECO:0000259" key="7">
    <source>
        <dbReference type="SMART" id="SM00922"/>
    </source>
</evidence>
<evidence type="ECO:0000256" key="3">
    <source>
        <dbReference type="ARBA" id="ARBA00022842"/>
    </source>
</evidence>
<dbReference type="EC" id="4.2.1.113" evidence="5 6"/>
<dbReference type="PANTHER" id="PTHR48073:SF5">
    <property type="entry name" value="O-SUCCINYLBENZOATE SYNTHASE"/>
    <property type="match status" value="1"/>
</dbReference>
<evidence type="ECO:0000313" key="8">
    <source>
        <dbReference type="EMBL" id="NEE02761.1"/>
    </source>
</evidence>
<dbReference type="InterPro" id="IPR029017">
    <property type="entry name" value="Enolase-like_N"/>
</dbReference>
<evidence type="ECO:0000256" key="4">
    <source>
        <dbReference type="ARBA" id="ARBA00023239"/>
    </source>
</evidence>
<evidence type="ECO:0000256" key="1">
    <source>
        <dbReference type="ARBA" id="ARBA00001968"/>
    </source>
</evidence>
<reference evidence="8 9" key="1">
    <citation type="submission" date="2020-02" db="EMBL/GenBank/DDBJ databases">
        <authorList>
            <person name="Li X.-J."/>
            <person name="Han X.-M."/>
        </authorList>
    </citation>
    <scope>NUCLEOTIDE SEQUENCE [LARGE SCALE GENOMIC DNA]</scope>
    <source>
        <strain evidence="8 9">CCTCC AB 2017055</strain>
    </source>
</reference>
<comment type="caution">
    <text evidence="8">The sequence shown here is derived from an EMBL/GenBank/DDBJ whole genome shotgun (WGS) entry which is preliminary data.</text>
</comment>
<gene>
    <name evidence="8" type="primary">menC</name>
    <name evidence="8" type="ORF">G1H10_21585</name>
</gene>
<dbReference type="Gene3D" id="3.20.20.120">
    <property type="entry name" value="Enolase-like C-terminal domain"/>
    <property type="match status" value="1"/>
</dbReference>
<dbReference type="InterPro" id="IPR036849">
    <property type="entry name" value="Enolase-like_C_sf"/>
</dbReference>
<dbReference type="SFLD" id="SFLDG00180">
    <property type="entry name" value="muconate_cycloisomerase"/>
    <property type="match status" value="1"/>
</dbReference>
<proteinExistence type="predicted"/>
<dbReference type="CDD" id="cd03317">
    <property type="entry name" value="NAAAR"/>
    <property type="match status" value="1"/>
</dbReference>
<dbReference type="Proteomes" id="UP000475214">
    <property type="component" value="Unassembled WGS sequence"/>
</dbReference>
<dbReference type="GO" id="GO:0009234">
    <property type="term" value="P:menaquinone biosynthetic process"/>
    <property type="evidence" value="ECO:0007669"/>
    <property type="project" value="UniProtKB-UniRule"/>
</dbReference>
<dbReference type="Pfam" id="PF13378">
    <property type="entry name" value="MR_MLE_C"/>
    <property type="match status" value="1"/>
</dbReference>
<name>A0A6L9SE31_9ACTN</name>
<dbReference type="InterPro" id="IPR029065">
    <property type="entry name" value="Enolase_C-like"/>
</dbReference>
<dbReference type="SMART" id="SM00922">
    <property type="entry name" value="MR_MLE"/>
    <property type="match status" value="1"/>
</dbReference>
<evidence type="ECO:0000256" key="2">
    <source>
        <dbReference type="ARBA" id="ARBA00022723"/>
    </source>
</evidence>
<keyword evidence="2" id="KW-0479">Metal-binding</keyword>
<comment type="cofactor">
    <cofactor evidence="1">
        <name>a divalent metal cation</name>
        <dbReference type="ChEBI" id="CHEBI:60240"/>
    </cofactor>
</comment>
<dbReference type="SUPFAM" id="SSF54826">
    <property type="entry name" value="Enolase N-terminal domain-like"/>
    <property type="match status" value="1"/>
</dbReference>
<dbReference type="UniPathway" id="UPA00079"/>
<dbReference type="AlphaFoldDB" id="A0A6L9SE31"/>
<evidence type="ECO:0000256" key="5">
    <source>
        <dbReference type="ARBA" id="ARBA00029491"/>
    </source>
</evidence>
<dbReference type="NCBIfam" id="TIGR01928">
    <property type="entry name" value="menC_lowGC_arch"/>
    <property type="match status" value="1"/>
</dbReference>